<gene>
    <name evidence="1" type="ORF">IDM48_02990</name>
</gene>
<evidence type="ECO:0000313" key="2">
    <source>
        <dbReference type="Proteomes" id="UP000516421"/>
    </source>
</evidence>
<organism evidence="1 2">
    <name type="scientific">Rothia amarae</name>
    <dbReference type="NCBI Taxonomy" id="169480"/>
    <lineage>
        <taxon>Bacteria</taxon>
        <taxon>Bacillati</taxon>
        <taxon>Actinomycetota</taxon>
        <taxon>Actinomycetes</taxon>
        <taxon>Micrococcales</taxon>
        <taxon>Micrococcaceae</taxon>
        <taxon>Rothia</taxon>
    </lineage>
</organism>
<keyword evidence="2" id="KW-1185">Reference proteome</keyword>
<dbReference type="InterPro" id="IPR012675">
    <property type="entry name" value="Beta-grasp_dom_sf"/>
</dbReference>
<dbReference type="Proteomes" id="UP000516421">
    <property type="component" value="Chromosome"/>
</dbReference>
<name>A0A7H2BL53_9MICC</name>
<accession>A0A7H2BL53</accession>
<evidence type="ECO:0000313" key="1">
    <source>
        <dbReference type="EMBL" id="QNV40399.1"/>
    </source>
</evidence>
<dbReference type="AlphaFoldDB" id="A0A7H2BL53"/>
<proteinExistence type="predicted"/>
<reference evidence="1 2" key="1">
    <citation type="submission" date="2020-09" db="EMBL/GenBank/DDBJ databases">
        <title>Investigation of environmental microbe.</title>
        <authorList>
            <person name="Ou Y."/>
            <person name="Kang Q."/>
        </authorList>
    </citation>
    <scope>NUCLEOTIDE SEQUENCE [LARGE SCALE GENOMIC DNA]</scope>
    <source>
        <strain evidence="1 2">KJZ-9</strain>
    </source>
</reference>
<dbReference type="Pfam" id="PF02597">
    <property type="entry name" value="ThiS"/>
    <property type="match status" value="1"/>
</dbReference>
<sequence length="91" mass="9395">MITVHFFAAARAAAGQSNQSIIPAEISSDQPTVGEIVAYLGNTHSGRTPSGMSLGQVLEQCSFLVNGARADLDVKVPDGVRLDVLPPFAGG</sequence>
<dbReference type="InterPro" id="IPR016155">
    <property type="entry name" value="Mopterin_synth/thiamin_S_b"/>
</dbReference>
<dbReference type="InterPro" id="IPR003749">
    <property type="entry name" value="ThiS/MoaD-like"/>
</dbReference>
<dbReference type="EMBL" id="CP061538">
    <property type="protein sequence ID" value="QNV40399.1"/>
    <property type="molecule type" value="Genomic_DNA"/>
</dbReference>
<dbReference type="Gene3D" id="3.10.20.30">
    <property type="match status" value="1"/>
</dbReference>
<dbReference type="KEGG" id="rama:IDM48_02990"/>
<dbReference type="RefSeq" id="WP_190617981.1">
    <property type="nucleotide sequence ID" value="NZ_BAAAHX010000009.1"/>
</dbReference>
<protein>
    <submittedName>
        <fullName evidence="1">MoaD/ThiS family protein</fullName>
    </submittedName>
</protein>
<dbReference type="CDD" id="cd17040">
    <property type="entry name" value="Ubl_MoaD_like"/>
    <property type="match status" value="1"/>
</dbReference>
<dbReference type="SUPFAM" id="SSF54285">
    <property type="entry name" value="MoaD/ThiS"/>
    <property type="match status" value="1"/>
</dbReference>